<dbReference type="Proteomes" id="UP000187209">
    <property type="component" value="Unassembled WGS sequence"/>
</dbReference>
<proteinExistence type="predicted"/>
<gene>
    <name evidence="2" type="ORF">SteCoe_13981</name>
</gene>
<accession>A0A1R2C7E4</accession>
<evidence type="ECO:0000313" key="3">
    <source>
        <dbReference type="Proteomes" id="UP000187209"/>
    </source>
</evidence>
<dbReference type="InterPro" id="IPR018556">
    <property type="entry name" value="SPIN90/Ldb17_LRD"/>
</dbReference>
<dbReference type="OrthoDB" id="445362at2759"/>
<feature type="domain" description="SPIN90/Ldb17 leucine-rich" evidence="1">
    <location>
        <begin position="143"/>
        <end position="236"/>
    </location>
</feature>
<keyword evidence="3" id="KW-1185">Reference proteome</keyword>
<organism evidence="2 3">
    <name type="scientific">Stentor coeruleus</name>
    <dbReference type="NCBI Taxonomy" id="5963"/>
    <lineage>
        <taxon>Eukaryota</taxon>
        <taxon>Sar</taxon>
        <taxon>Alveolata</taxon>
        <taxon>Ciliophora</taxon>
        <taxon>Postciliodesmatophora</taxon>
        <taxon>Heterotrichea</taxon>
        <taxon>Heterotrichida</taxon>
        <taxon>Stentoridae</taxon>
        <taxon>Stentor</taxon>
    </lineage>
</organism>
<dbReference type="Pfam" id="PF09431">
    <property type="entry name" value="SPIN90_LRD"/>
    <property type="match status" value="1"/>
</dbReference>
<dbReference type="EMBL" id="MPUH01000256">
    <property type="protein sequence ID" value="OMJ84855.1"/>
    <property type="molecule type" value="Genomic_DNA"/>
</dbReference>
<protein>
    <recommendedName>
        <fullName evidence="1">SPIN90/Ldb17 leucine-rich domain-containing protein</fullName>
    </recommendedName>
</protein>
<comment type="caution">
    <text evidence="2">The sequence shown here is derived from an EMBL/GenBank/DDBJ whole genome shotgun (WGS) entry which is preliminary data.</text>
</comment>
<reference evidence="2 3" key="1">
    <citation type="submission" date="2016-11" db="EMBL/GenBank/DDBJ databases">
        <title>The macronuclear genome of Stentor coeruleus: a giant cell with tiny introns.</title>
        <authorList>
            <person name="Slabodnick M."/>
            <person name="Ruby J.G."/>
            <person name="Reiff S.B."/>
            <person name="Swart E.C."/>
            <person name="Gosai S."/>
            <person name="Prabakaran S."/>
            <person name="Witkowska E."/>
            <person name="Larue G.E."/>
            <person name="Fisher S."/>
            <person name="Freeman R.M."/>
            <person name="Gunawardena J."/>
            <person name="Chu W."/>
            <person name="Stover N.A."/>
            <person name="Gregory B.D."/>
            <person name="Nowacki M."/>
            <person name="Derisi J."/>
            <person name="Roy S.W."/>
            <person name="Marshall W.F."/>
            <person name="Sood P."/>
        </authorList>
    </citation>
    <scope>NUCLEOTIDE SEQUENCE [LARGE SCALE GENOMIC DNA]</scope>
    <source>
        <strain evidence="2">WM001</strain>
    </source>
</reference>
<dbReference type="AlphaFoldDB" id="A0A1R2C7E4"/>
<evidence type="ECO:0000313" key="2">
    <source>
        <dbReference type="EMBL" id="OMJ84855.1"/>
    </source>
</evidence>
<sequence>MDLHIVDLIESLNNFDENPSARLSNSIIISDYPGLISYLIQNLSGINIKILRQLLEYIPEQILEEILINETLPSKLIEHIKTQPPDYDSIKILSDIYDESIYEQLVDSEVLSKLVYSIQGAGPKMCENLVKVLVFISKHKMQEILSIPNSRNFGEILIYRLNRAQGIEKKLMLKTVTDIIFSFPDYFYINDLKVVCDIVVDSLSNQEEEILTENYEALTALMDVKDFFDLKYRFSEIYEVLQVPEGNSYILKIQDRIYSMISN</sequence>
<name>A0A1R2C7E4_9CILI</name>
<evidence type="ECO:0000259" key="1">
    <source>
        <dbReference type="Pfam" id="PF09431"/>
    </source>
</evidence>